<gene>
    <name evidence="2" type="ORF">L249_7548</name>
</gene>
<reference evidence="2 3" key="1">
    <citation type="journal article" date="2015" name="BMC Genomics">
        <title>Insights from the genome of Ophiocordyceps polyrhachis-furcata to pathogenicity and host specificity in insect fungi.</title>
        <authorList>
            <person name="Wichadakul D."/>
            <person name="Kobmoo N."/>
            <person name="Ingsriswang S."/>
            <person name="Tangphatsornruang S."/>
            <person name="Chantasingh D."/>
            <person name="Luangsa-ard J.J."/>
            <person name="Eurwilaichitr L."/>
        </authorList>
    </citation>
    <scope>NUCLEOTIDE SEQUENCE [LARGE SCALE GENOMIC DNA]</scope>
    <source>
        <strain evidence="2 3">BCC 54312</strain>
    </source>
</reference>
<dbReference type="Gene3D" id="3.30.1200.10">
    <property type="entry name" value="YggU-like"/>
    <property type="match status" value="1"/>
</dbReference>
<evidence type="ECO:0000313" key="3">
    <source>
        <dbReference type="Proteomes" id="UP000253664"/>
    </source>
</evidence>
<dbReference type="InterPro" id="IPR003746">
    <property type="entry name" value="DUF167"/>
</dbReference>
<accession>A0A367LAF9</accession>
<dbReference type="InterPro" id="IPR036591">
    <property type="entry name" value="YggU-like_sf"/>
</dbReference>
<dbReference type="Pfam" id="PF02594">
    <property type="entry name" value="DUF167"/>
    <property type="match status" value="1"/>
</dbReference>
<evidence type="ECO:0000313" key="2">
    <source>
        <dbReference type="EMBL" id="RCI11410.1"/>
    </source>
</evidence>
<protein>
    <submittedName>
        <fullName evidence="2">Uncharacterized protein</fullName>
    </submittedName>
</protein>
<dbReference type="EMBL" id="LKCN02000010">
    <property type="protein sequence ID" value="RCI11410.1"/>
    <property type="molecule type" value="Genomic_DNA"/>
</dbReference>
<dbReference type="Proteomes" id="UP000253664">
    <property type="component" value="Unassembled WGS sequence"/>
</dbReference>
<organism evidence="2 3">
    <name type="scientific">Ophiocordyceps polyrhachis-furcata BCC 54312</name>
    <dbReference type="NCBI Taxonomy" id="1330021"/>
    <lineage>
        <taxon>Eukaryota</taxon>
        <taxon>Fungi</taxon>
        <taxon>Dikarya</taxon>
        <taxon>Ascomycota</taxon>
        <taxon>Pezizomycotina</taxon>
        <taxon>Sordariomycetes</taxon>
        <taxon>Hypocreomycetidae</taxon>
        <taxon>Hypocreales</taxon>
        <taxon>Ophiocordycipitaceae</taxon>
        <taxon>Ophiocordyceps</taxon>
    </lineage>
</organism>
<comment type="similarity">
    <text evidence="1">Belongs to the UPF0235 family.</text>
</comment>
<proteinExistence type="inferred from homology"/>
<dbReference type="SMART" id="SM01152">
    <property type="entry name" value="DUF167"/>
    <property type="match status" value="1"/>
</dbReference>
<dbReference type="OrthoDB" id="244097at2759"/>
<keyword evidence="3" id="KW-1185">Reference proteome</keyword>
<comment type="caution">
    <text evidence="2">The sequence shown here is derived from an EMBL/GenBank/DDBJ whole genome shotgun (WGS) entry which is preliminary data.</text>
</comment>
<sequence length="127" mass="14044">MATASSAVRFIGPLTVKPPLTGVIQIHLHVNPGSSNIMRGIVKRVTADRIVLNLAAHARDGAANDAAIAYLALVSRIQRPRFRLRCGHRCRDKTFEVAGIRLEEGPKLAQHILDRFMRASKKKKKKS</sequence>
<name>A0A367LAF9_9HYPO</name>
<evidence type="ECO:0000256" key="1">
    <source>
        <dbReference type="ARBA" id="ARBA00010364"/>
    </source>
</evidence>
<dbReference type="STRING" id="1330021.A0A367LAF9"/>
<dbReference type="SUPFAM" id="SSF69786">
    <property type="entry name" value="YggU-like"/>
    <property type="match status" value="1"/>
</dbReference>
<dbReference type="NCBIfam" id="TIGR00251">
    <property type="entry name" value="DUF167 family protein"/>
    <property type="match status" value="1"/>
</dbReference>
<dbReference type="AlphaFoldDB" id="A0A367LAF9"/>